<dbReference type="GO" id="GO:0016787">
    <property type="term" value="F:hydrolase activity"/>
    <property type="evidence" value="ECO:0007669"/>
    <property type="project" value="UniProtKB-UniRule"/>
</dbReference>
<evidence type="ECO:0000256" key="2">
    <source>
        <dbReference type="ARBA" id="ARBA00022801"/>
    </source>
</evidence>
<evidence type="ECO:0000313" key="9">
    <source>
        <dbReference type="EMBL" id="HIR01637.1"/>
    </source>
</evidence>
<keyword evidence="6" id="KW-0175">Coiled coil</keyword>
<dbReference type="AlphaFoldDB" id="A0A9D1D4K4"/>
<dbReference type="GO" id="GO:0005829">
    <property type="term" value="C:cytosol"/>
    <property type="evidence" value="ECO:0007669"/>
    <property type="project" value="TreeGrafter"/>
</dbReference>
<evidence type="ECO:0000259" key="8">
    <source>
        <dbReference type="PROSITE" id="PS51198"/>
    </source>
</evidence>
<dbReference type="Pfam" id="PF13538">
    <property type="entry name" value="UvrD_C_2"/>
    <property type="match status" value="1"/>
</dbReference>
<name>A0A9D1D4K4_9ACTN</name>
<dbReference type="Gene3D" id="3.40.50.300">
    <property type="entry name" value="P-loop containing nucleotide triphosphate hydrolases"/>
    <property type="match status" value="3"/>
</dbReference>
<proteinExistence type="predicted"/>
<dbReference type="Proteomes" id="UP000824261">
    <property type="component" value="Unassembled WGS sequence"/>
</dbReference>
<accession>A0A9D1D4K4</accession>
<feature type="region of interest" description="Disordered" evidence="7">
    <location>
        <begin position="1"/>
        <end position="22"/>
    </location>
</feature>
<evidence type="ECO:0000256" key="6">
    <source>
        <dbReference type="SAM" id="Coils"/>
    </source>
</evidence>
<dbReference type="GO" id="GO:0000725">
    <property type="term" value="P:recombinational repair"/>
    <property type="evidence" value="ECO:0007669"/>
    <property type="project" value="TreeGrafter"/>
</dbReference>
<keyword evidence="2 5" id="KW-0378">Hydrolase</keyword>
<dbReference type="InterPro" id="IPR027417">
    <property type="entry name" value="P-loop_NTPase"/>
</dbReference>
<dbReference type="InterPro" id="IPR014016">
    <property type="entry name" value="UvrD-like_ATP-bd"/>
</dbReference>
<dbReference type="SUPFAM" id="SSF52540">
    <property type="entry name" value="P-loop containing nucleoside triphosphate hydrolases"/>
    <property type="match status" value="1"/>
</dbReference>
<feature type="coiled-coil region" evidence="6">
    <location>
        <begin position="49"/>
        <end position="80"/>
    </location>
</feature>
<dbReference type="GO" id="GO:0003677">
    <property type="term" value="F:DNA binding"/>
    <property type="evidence" value="ECO:0007669"/>
    <property type="project" value="InterPro"/>
</dbReference>
<gene>
    <name evidence="9" type="ORF">IAA69_05165</name>
</gene>
<evidence type="ECO:0000256" key="4">
    <source>
        <dbReference type="ARBA" id="ARBA00022840"/>
    </source>
</evidence>
<keyword evidence="3 5" id="KW-0347">Helicase</keyword>
<dbReference type="PANTHER" id="PTHR11070:SF17">
    <property type="entry name" value="DNA HELICASE IV"/>
    <property type="match status" value="1"/>
</dbReference>
<reference evidence="9" key="1">
    <citation type="submission" date="2020-10" db="EMBL/GenBank/DDBJ databases">
        <authorList>
            <person name="Gilroy R."/>
        </authorList>
    </citation>
    <scope>NUCLEOTIDE SEQUENCE</scope>
    <source>
        <strain evidence="9">ChiGjej1B1-2707</strain>
    </source>
</reference>
<dbReference type="PANTHER" id="PTHR11070">
    <property type="entry name" value="UVRD / RECB / PCRA DNA HELICASE FAMILY MEMBER"/>
    <property type="match status" value="1"/>
</dbReference>
<evidence type="ECO:0000313" key="10">
    <source>
        <dbReference type="Proteomes" id="UP000824261"/>
    </source>
</evidence>
<dbReference type="PROSITE" id="PS51198">
    <property type="entry name" value="UVRD_HELICASE_ATP_BIND"/>
    <property type="match status" value="1"/>
</dbReference>
<reference evidence="9" key="2">
    <citation type="journal article" date="2021" name="PeerJ">
        <title>Extensive microbial diversity within the chicken gut microbiome revealed by metagenomics and culture.</title>
        <authorList>
            <person name="Gilroy R."/>
            <person name="Ravi A."/>
            <person name="Getino M."/>
            <person name="Pursley I."/>
            <person name="Horton D.L."/>
            <person name="Alikhan N.F."/>
            <person name="Baker D."/>
            <person name="Gharbi K."/>
            <person name="Hall N."/>
            <person name="Watson M."/>
            <person name="Adriaenssens E.M."/>
            <person name="Foster-Nyarko E."/>
            <person name="Jarju S."/>
            <person name="Secka A."/>
            <person name="Antonio M."/>
            <person name="Oren A."/>
            <person name="Chaudhuri R.R."/>
            <person name="La Ragione R."/>
            <person name="Hildebrand F."/>
            <person name="Pallen M.J."/>
        </authorList>
    </citation>
    <scope>NUCLEOTIDE SEQUENCE</scope>
    <source>
        <strain evidence="9">ChiGjej1B1-2707</strain>
    </source>
</reference>
<feature type="domain" description="UvrD-like helicase ATP-binding" evidence="8">
    <location>
        <begin position="230"/>
        <end position="568"/>
    </location>
</feature>
<dbReference type="InterPro" id="IPR000212">
    <property type="entry name" value="DNA_helicase_UvrD/REP"/>
</dbReference>
<evidence type="ECO:0000256" key="7">
    <source>
        <dbReference type="SAM" id="MobiDB-lite"/>
    </source>
</evidence>
<dbReference type="GO" id="GO:0043138">
    <property type="term" value="F:3'-5' DNA helicase activity"/>
    <property type="evidence" value="ECO:0007669"/>
    <property type="project" value="TreeGrafter"/>
</dbReference>
<dbReference type="EMBL" id="DVGB01000060">
    <property type="protein sequence ID" value="HIR01637.1"/>
    <property type="molecule type" value="Genomic_DNA"/>
</dbReference>
<feature type="binding site" evidence="5">
    <location>
        <begin position="251"/>
        <end position="258"/>
    </location>
    <ligand>
        <name>ATP</name>
        <dbReference type="ChEBI" id="CHEBI:30616"/>
    </ligand>
</feature>
<organism evidence="9 10">
    <name type="scientific">Candidatus Aveggerthella stercoripullorum</name>
    <dbReference type="NCBI Taxonomy" id="2840688"/>
    <lineage>
        <taxon>Bacteria</taxon>
        <taxon>Bacillati</taxon>
        <taxon>Actinomycetota</taxon>
        <taxon>Coriobacteriia</taxon>
        <taxon>Eggerthellales</taxon>
        <taxon>Eggerthellaceae</taxon>
        <taxon>Eggerthellaceae incertae sedis</taxon>
        <taxon>Candidatus Aveggerthella</taxon>
    </lineage>
</organism>
<dbReference type="GO" id="GO:0005524">
    <property type="term" value="F:ATP binding"/>
    <property type="evidence" value="ECO:0007669"/>
    <property type="project" value="UniProtKB-UniRule"/>
</dbReference>
<evidence type="ECO:0000256" key="5">
    <source>
        <dbReference type="PROSITE-ProRule" id="PRU00560"/>
    </source>
</evidence>
<evidence type="ECO:0000256" key="1">
    <source>
        <dbReference type="ARBA" id="ARBA00022741"/>
    </source>
</evidence>
<protein>
    <submittedName>
        <fullName evidence="9">UvrD-helicase domain-containing protein</fullName>
    </submittedName>
</protein>
<comment type="caution">
    <text evidence="9">The sequence shown here is derived from an EMBL/GenBank/DDBJ whole genome shotgun (WGS) entry which is preliminary data.</text>
</comment>
<sequence>MPADKAVWTSTPAEDDTIPDDTHDPIFQEEQAHLSRTYETLVAMEGPLVARLEKNRADAAKDKENMADEMSSNMASWEEAQETWIEYASANRVVDAYNQAEEAYARKLDDIHLLLEQPYFAKVALQFKPGDAPKEIYIGAAGISDDSYRRLVVDWRSPVAEVYYNQENGPTSYEANGRTINVDLKLRRQFDVERDCLNAYFDTTVAIQDSLLLASLSKRRTEHMKAITATIQKEQNQVIRHADVPVLLVAGIAGSGKTSVLLQRIAYLFYQQRGTLDPSEVYLITPNPVFRRYIDNVLPELGERNPETLTWDEFAASLMPPDRSQGALDVPVERLRRVDEAMRHFTFDPSDFRDLRCEGETLVSANQIRQVASKFKNATPGPHLVALMREELEERFDNRLSQLASAEAVQDEIVALSLTEQLGLFGETVDPQSEQEERDIAKRYVRIKYDSVREAIRNDEWLRIDRIGMRMLGAKSLDPVEWLFVKMAVTGMGNPWAKYVMIDEVQDYTAAQLMVLARYFRRAHFLLLGDENQAIRPNTASFDEVRAVFQAERGSVDECRLMTSYRSSPEITSLFAGLLPKTEQVQVSSVMRPETAPDIRTFADEDAYAAALAEAIADAEERTKASGGIAAVIVPWKDQARRLQKLLGDACPRLMDKTTSLPRSGVVLISLQLAKGLEFDHVIIPDASAQAFPDEPLARRRLYTTISRATGRITVLAKGALTPLIQRD</sequence>
<evidence type="ECO:0000256" key="3">
    <source>
        <dbReference type="ARBA" id="ARBA00022806"/>
    </source>
</evidence>
<dbReference type="Pfam" id="PF00580">
    <property type="entry name" value="UvrD-helicase"/>
    <property type="match status" value="1"/>
</dbReference>
<dbReference type="InterPro" id="IPR027785">
    <property type="entry name" value="UvrD-like_helicase_C"/>
</dbReference>
<keyword evidence="1 5" id="KW-0547">Nucleotide-binding</keyword>
<keyword evidence="4 5" id="KW-0067">ATP-binding</keyword>